<dbReference type="PROSITE" id="PS01124">
    <property type="entry name" value="HTH_ARAC_FAMILY_2"/>
    <property type="match status" value="1"/>
</dbReference>
<dbReference type="Proteomes" id="UP000600214">
    <property type="component" value="Unassembled WGS sequence"/>
</dbReference>
<keyword evidence="6" id="KW-1185">Reference proteome</keyword>
<organism evidence="5 6">
    <name type="scientific">Dyadobacter endophyticus</name>
    <dbReference type="NCBI Taxonomy" id="1749036"/>
    <lineage>
        <taxon>Bacteria</taxon>
        <taxon>Pseudomonadati</taxon>
        <taxon>Bacteroidota</taxon>
        <taxon>Cytophagia</taxon>
        <taxon>Cytophagales</taxon>
        <taxon>Spirosomataceae</taxon>
        <taxon>Dyadobacter</taxon>
    </lineage>
</organism>
<dbReference type="InterPro" id="IPR050204">
    <property type="entry name" value="AraC_XylS_family_regulators"/>
</dbReference>
<evidence type="ECO:0000256" key="3">
    <source>
        <dbReference type="ARBA" id="ARBA00023163"/>
    </source>
</evidence>
<protein>
    <submittedName>
        <fullName evidence="5">AraC family transcriptional regulator</fullName>
    </submittedName>
</protein>
<evidence type="ECO:0000256" key="1">
    <source>
        <dbReference type="ARBA" id="ARBA00023015"/>
    </source>
</evidence>
<evidence type="ECO:0000259" key="4">
    <source>
        <dbReference type="PROSITE" id="PS01124"/>
    </source>
</evidence>
<reference evidence="6" key="1">
    <citation type="journal article" date="2019" name="Int. J. Syst. Evol. Microbiol.">
        <title>The Global Catalogue of Microorganisms (GCM) 10K type strain sequencing project: providing services to taxonomists for standard genome sequencing and annotation.</title>
        <authorList>
            <consortium name="The Broad Institute Genomics Platform"/>
            <consortium name="The Broad Institute Genome Sequencing Center for Infectious Disease"/>
            <person name="Wu L."/>
            <person name="Ma J."/>
        </authorList>
    </citation>
    <scope>NUCLEOTIDE SEQUENCE [LARGE SCALE GENOMIC DNA]</scope>
    <source>
        <strain evidence="6">CGMCC 1.15288</strain>
    </source>
</reference>
<dbReference type="SMART" id="SM00342">
    <property type="entry name" value="HTH_ARAC"/>
    <property type="match status" value="1"/>
</dbReference>
<dbReference type="PANTHER" id="PTHR46796">
    <property type="entry name" value="HTH-TYPE TRANSCRIPTIONAL ACTIVATOR RHAS-RELATED"/>
    <property type="match status" value="1"/>
</dbReference>
<name>A0ABQ1YSE4_9BACT</name>
<keyword evidence="3" id="KW-0804">Transcription</keyword>
<dbReference type="Pfam" id="PF20240">
    <property type="entry name" value="DUF6597"/>
    <property type="match status" value="1"/>
</dbReference>
<evidence type="ECO:0000256" key="2">
    <source>
        <dbReference type="ARBA" id="ARBA00023125"/>
    </source>
</evidence>
<keyword evidence="2" id="KW-0238">DNA-binding</keyword>
<comment type="caution">
    <text evidence="5">The sequence shown here is derived from an EMBL/GenBank/DDBJ whole genome shotgun (WGS) entry which is preliminary data.</text>
</comment>
<dbReference type="EMBL" id="BMIA01000002">
    <property type="protein sequence ID" value="GGH35350.1"/>
    <property type="molecule type" value="Genomic_DNA"/>
</dbReference>
<proteinExistence type="predicted"/>
<evidence type="ECO:0000313" key="5">
    <source>
        <dbReference type="EMBL" id="GGH35350.1"/>
    </source>
</evidence>
<sequence length="315" mass="36094">MICQEFIPQPQLRPFVQNYQLRHFTFGDGGSIPFKPYAPRPEQTLAFFPRGSESEENLVTNTMIERPRSAIIGQYSQRTNRHLNGPEFCVLLVNLKPGMLYRLIGMPFTELTNTFIDAEDILPKEIRRVNERLSSAESPQEMIGIVEKLLLDLTTNMSRGDHHPIDAVTNLLIRHPEDSSVLALAESSCFSPRQFERLFKERMGISPKLFTRIARMAKAFSMKYNHPDLDWFSIALYCKYHDYQHLAKDFKDLAGVAPTTYMMEEKDAPEHHFGLRDSSLTAELVAFLPPTKVVNAPHLQKNWKDENVSPLNSGI</sequence>
<dbReference type="Pfam" id="PF12833">
    <property type="entry name" value="HTH_18"/>
    <property type="match status" value="1"/>
</dbReference>
<dbReference type="InterPro" id="IPR046532">
    <property type="entry name" value="DUF6597"/>
</dbReference>
<dbReference type="RefSeq" id="WP_188932868.1">
    <property type="nucleotide sequence ID" value="NZ_BMIA01000002.1"/>
</dbReference>
<feature type="domain" description="HTH araC/xylS-type" evidence="4">
    <location>
        <begin position="166"/>
        <end position="264"/>
    </location>
</feature>
<accession>A0ABQ1YSE4</accession>
<dbReference type="InterPro" id="IPR018060">
    <property type="entry name" value="HTH_AraC"/>
</dbReference>
<keyword evidence="1" id="KW-0805">Transcription regulation</keyword>
<gene>
    <name evidence="5" type="ORF">GCM10007423_26910</name>
</gene>
<evidence type="ECO:0000313" key="6">
    <source>
        <dbReference type="Proteomes" id="UP000600214"/>
    </source>
</evidence>
<dbReference type="Gene3D" id="1.10.10.60">
    <property type="entry name" value="Homeodomain-like"/>
    <property type="match status" value="1"/>
</dbReference>
<dbReference type="PANTHER" id="PTHR46796:SF13">
    <property type="entry name" value="HTH-TYPE TRANSCRIPTIONAL ACTIVATOR RHAS"/>
    <property type="match status" value="1"/>
</dbReference>